<evidence type="ECO:0000313" key="2">
    <source>
        <dbReference type="Proteomes" id="UP000530514"/>
    </source>
</evidence>
<comment type="caution">
    <text evidence="1">The sequence shown here is derived from an EMBL/GenBank/DDBJ whole genome shotgun (WGS) entry which is preliminary data.</text>
</comment>
<sequence length="90" mass="10559">MASHFGYTEEYVLSHTPEWLMRKSRQAAQEKIDAHHMRIVEGFKGLALFIDMAFNQGRKVEQILPPFQKKEMNSGPSDSPFMETIWWKSE</sequence>
<keyword evidence="2" id="KW-1185">Reference proteome</keyword>
<dbReference type="EMBL" id="JACEIP010000025">
    <property type="protein sequence ID" value="MBA4543997.1"/>
    <property type="molecule type" value="Genomic_DNA"/>
</dbReference>
<protein>
    <submittedName>
        <fullName evidence="1">Uncharacterized protein</fullName>
    </submittedName>
</protein>
<dbReference type="OrthoDB" id="2973367at2"/>
<proteinExistence type="predicted"/>
<reference evidence="1 2" key="1">
    <citation type="submission" date="2020-07" db="EMBL/GenBank/DDBJ databases">
        <authorList>
            <person name="Feng H."/>
        </authorList>
    </citation>
    <scope>NUCLEOTIDE SEQUENCE [LARGE SCALE GENOMIC DNA]</scope>
    <source>
        <strain evidence="2">s-11</strain>
    </source>
</reference>
<dbReference type="Proteomes" id="UP000530514">
    <property type="component" value="Unassembled WGS sequence"/>
</dbReference>
<dbReference type="RefSeq" id="WP_033100807.1">
    <property type="nucleotide sequence ID" value="NZ_JACEIP010000025.1"/>
</dbReference>
<evidence type="ECO:0000313" key="1">
    <source>
        <dbReference type="EMBL" id="MBA4543997.1"/>
    </source>
</evidence>
<gene>
    <name evidence="1" type="ORF">H1164_14000</name>
</gene>
<organism evidence="1 2">
    <name type="scientific">Thermoactinomyces daqus</name>
    <dbReference type="NCBI Taxonomy" id="1329516"/>
    <lineage>
        <taxon>Bacteria</taxon>
        <taxon>Bacillati</taxon>
        <taxon>Bacillota</taxon>
        <taxon>Bacilli</taxon>
        <taxon>Bacillales</taxon>
        <taxon>Thermoactinomycetaceae</taxon>
        <taxon>Thermoactinomyces</taxon>
    </lineage>
</organism>
<dbReference type="AlphaFoldDB" id="A0A7W1XCG1"/>
<accession>A0A7W1XCG1</accession>
<name>A0A7W1XCG1_9BACL</name>